<keyword evidence="5 10" id="KW-0560">Oxidoreductase</keyword>
<comment type="similarity">
    <text evidence="2">Belongs to the DAMOX/DASOX family.</text>
</comment>
<evidence type="ECO:0000313" key="10">
    <source>
        <dbReference type="EMBL" id="MBB6542097.1"/>
    </source>
</evidence>
<feature type="domain" description="FAD dependent oxidoreductase" evidence="9">
    <location>
        <begin position="4"/>
        <end position="342"/>
    </location>
</feature>
<dbReference type="GO" id="GO:0003884">
    <property type="term" value="F:D-amino-acid oxidase activity"/>
    <property type="evidence" value="ECO:0007669"/>
    <property type="project" value="UniProtKB-EC"/>
</dbReference>
<evidence type="ECO:0000259" key="9">
    <source>
        <dbReference type="Pfam" id="PF01266"/>
    </source>
</evidence>
<dbReference type="AlphaFoldDB" id="A0A7X0NER1"/>
<dbReference type="SUPFAM" id="SSF51905">
    <property type="entry name" value="FAD/NAD(P)-binding domain"/>
    <property type="match status" value="1"/>
</dbReference>
<comment type="catalytic activity">
    <reaction evidence="8">
        <text>a D-alpha-amino acid + O2 + H2O = a 2-oxocarboxylate + H2O2 + NH4(+)</text>
        <dbReference type="Rhea" id="RHEA:21816"/>
        <dbReference type="ChEBI" id="CHEBI:15377"/>
        <dbReference type="ChEBI" id="CHEBI:15379"/>
        <dbReference type="ChEBI" id="CHEBI:16240"/>
        <dbReference type="ChEBI" id="CHEBI:28938"/>
        <dbReference type="ChEBI" id="CHEBI:35179"/>
        <dbReference type="ChEBI" id="CHEBI:59871"/>
        <dbReference type="EC" id="1.4.3.3"/>
    </reaction>
    <physiologicalReaction direction="left-to-right" evidence="8">
        <dbReference type="Rhea" id="RHEA:21817"/>
    </physiologicalReaction>
</comment>
<evidence type="ECO:0000256" key="5">
    <source>
        <dbReference type="ARBA" id="ARBA00023002"/>
    </source>
</evidence>
<dbReference type="GO" id="GO:0046416">
    <property type="term" value="P:D-amino acid metabolic process"/>
    <property type="evidence" value="ECO:0007669"/>
    <property type="project" value="InterPro"/>
</dbReference>
<accession>A0A7X0NER1</accession>
<evidence type="ECO:0000256" key="7">
    <source>
        <dbReference type="ARBA" id="ARBA00039751"/>
    </source>
</evidence>
<dbReference type="InterPro" id="IPR006076">
    <property type="entry name" value="FAD-dep_OxRdtase"/>
</dbReference>
<dbReference type="Proteomes" id="UP000537141">
    <property type="component" value="Unassembled WGS sequence"/>
</dbReference>
<dbReference type="RefSeq" id="WP_184422361.1">
    <property type="nucleotide sequence ID" value="NZ_AP027362.1"/>
</dbReference>
<name>A0A7X0NER1_9GAMM</name>
<keyword evidence="3" id="KW-0285">Flavoprotein</keyword>
<comment type="cofactor">
    <cofactor evidence="1">
        <name>FAD</name>
        <dbReference type="ChEBI" id="CHEBI:57692"/>
    </cofactor>
</comment>
<dbReference type="InterPro" id="IPR036188">
    <property type="entry name" value="FAD/NAD-bd_sf"/>
</dbReference>
<dbReference type="EC" id="1.4.3.3" evidence="6"/>
<evidence type="ECO:0000256" key="4">
    <source>
        <dbReference type="ARBA" id="ARBA00022827"/>
    </source>
</evidence>
<evidence type="ECO:0000256" key="6">
    <source>
        <dbReference type="ARBA" id="ARBA00039101"/>
    </source>
</evidence>
<reference evidence="10 11" key="1">
    <citation type="submission" date="2020-08" db="EMBL/GenBank/DDBJ databases">
        <title>Genomic Encyclopedia of Type Strains, Phase IV (KMG-IV): sequencing the most valuable type-strain genomes for metagenomic binning, comparative biology and taxonomic classification.</title>
        <authorList>
            <person name="Goeker M."/>
        </authorList>
    </citation>
    <scope>NUCLEOTIDE SEQUENCE [LARGE SCALE GENOMIC DNA]</scope>
    <source>
        <strain evidence="10 11">DSM 26287</strain>
    </source>
</reference>
<evidence type="ECO:0000256" key="2">
    <source>
        <dbReference type="ARBA" id="ARBA00006730"/>
    </source>
</evidence>
<dbReference type="InterPro" id="IPR023209">
    <property type="entry name" value="DAO"/>
</dbReference>
<dbReference type="PANTHER" id="PTHR11530:SF11">
    <property type="entry name" value="D-ASPARTATE OXIDASE"/>
    <property type="match status" value="1"/>
</dbReference>
<dbReference type="Gene3D" id="3.50.50.60">
    <property type="entry name" value="FAD/NAD(P)-binding domain"/>
    <property type="match status" value="1"/>
</dbReference>
<dbReference type="PANTHER" id="PTHR11530">
    <property type="entry name" value="D-AMINO ACID OXIDASE"/>
    <property type="match status" value="1"/>
</dbReference>
<keyword evidence="11" id="KW-1185">Reference proteome</keyword>
<evidence type="ECO:0000256" key="8">
    <source>
        <dbReference type="ARBA" id="ARBA00049547"/>
    </source>
</evidence>
<sequence length="388" mass="43140">MSNIAIVGAGLMGRLLALLLSKQDEGIIEQISLFEKNSLLSANSTGLIAAGMVAPTAESITASEHIMLMGQRSLKLWPELLTCLAIDNAWWQLGSIAVAHPKDHSSLVHFKQRLKLQKYALNEHAASVEVNHARLTDLEPELASRFQYGLLLPDEGHVDNCALYQQSAQLIKDSDINLYEHLNVELKDNSVALPNGDLITFDWVIDCRGLGASRQLLQPQALLRGVRGEVVRVRAPQVKLLRPIRVMHPRYPIYIVPKGNDEYVIGATEIESDSEQAISVRSALELLSAAYSIHSGFAEAEIMAIQTGLRPTFSDNEPVISVNNQVIQVNGLYRHGYLLTPYLLEQMLLLLRSFNLVKQVPWSVVTNSNNCLDERLINFYNQGKTVCE</sequence>
<comment type="caution">
    <text evidence="10">The sequence shown here is derived from an EMBL/GenBank/DDBJ whole genome shotgun (WGS) entry which is preliminary data.</text>
</comment>
<dbReference type="EMBL" id="JACHHU010000002">
    <property type="protein sequence ID" value="MBB6542097.1"/>
    <property type="molecule type" value="Genomic_DNA"/>
</dbReference>
<evidence type="ECO:0000256" key="1">
    <source>
        <dbReference type="ARBA" id="ARBA00001974"/>
    </source>
</evidence>
<evidence type="ECO:0000256" key="3">
    <source>
        <dbReference type="ARBA" id="ARBA00022630"/>
    </source>
</evidence>
<organism evidence="10 11">
    <name type="scientific">Thalassotalea piscium</name>
    <dbReference type="NCBI Taxonomy" id="1230533"/>
    <lineage>
        <taxon>Bacteria</taxon>
        <taxon>Pseudomonadati</taxon>
        <taxon>Pseudomonadota</taxon>
        <taxon>Gammaproteobacteria</taxon>
        <taxon>Alteromonadales</taxon>
        <taxon>Colwelliaceae</taxon>
        <taxon>Thalassotalea</taxon>
    </lineage>
</organism>
<dbReference type="GO" id="GO:0071949">
    <property type="term" value="F:FAD binding"/>
    <property type="evidence" value="ECO:0007669"/>
    <property type="project" value="InterPro"/>
</dbReference>
<proteinExistence type="inferred from homology"/>
<dbReference type="Pfam" id="PF01266">
    <property type="entry name" value="DAO"/>
    <property type="match status" value="1"/>
</dbReference>
<keyword evidence="4" id="KW-0274">FAD</keyword>
<dbReference type="Gene3D" id="3.30.9.10">
    <property type="entry name" value="D-Amino Acid Oxidase, subunit A, domain 2"/>
    <property type="match status" value="1"/>
</dbReference>
<gene>
    <name evidence="10" type="ORF">HNQ55_000572</name>
</gene>
<evidence type="ECO:0000313" key="11">
    <source>
        <dbReference type="Proteomes" id="UP000537141"/>
    </source>
</evidence>
<protein>
    <recommendedName>
        <fullName evidence="7">D-amino-acid oxidase</fullName>
        <ecNumber evidence="6">1.4.3.3</ecNumber>
    </recommendedName>
</protein>